<keyword evidence="3" id="KW-0813">Transport</keyword>
<dbReference type="RefSeq" id="WP_190931706.1">
    <property type="nucleotide sequence ID" value="NZ_JACXJA010000052.1"/>
</dbReference>
<reference evidence="5" key="1">
    <citation type="submission" date="2020-09" db="EMBL/GenBank/DDBJ databases">
        <title>A novel bacterium of genus Paenibacillus, isolated from South China Sea.</title>
        <authorList>
            <person name="Huang H."/>
            <person name="Mo K."/>
            <person name="Hu Y."/>
        </authorList>
    </citation>
    <scope>NUCLEOTIDE SEQUENCE</scope>
    <source>
        <strain evidence="5">IB182363</strain>
    </source>
</reference>
<comment type="subcellular location">
    <subcellularLocation>
        <location evidence="1">Cell envelope</location>
    </subcellularLocation>
</comment>
<accession>A0A927H2B8</accession>
<comment type="caution">
    <text evidence="5">The sequence shown here is derived from an EMBL/GenBank/DDBJ whole genome shotgun (WGS) entry which is preliminary data.</text>
</comment>
<evidence type="ECO:0000313" key="6">
    <source>
        <dbReference type="Proteomes" id="UP000639396"/>
    </source>
</evidence>
<dbReference type="PROSITE" id="PS51257">
    <property type="entry name" value="PROKAR_LIPOPROTEIN"/>
    <property type="match status" value="1"/>
</dbReference>
<keyword evidence="6" id="KW-1185">Reference proteome</keyword>
<proteinExistence type="inferred from homology"/>
<protein>
    <submittedName>
        <fullName evidence="5">Extracellular solute-binding protein</fullName>
    </submittedName>
</protein>
<evidence type="ECO:0000256" key="2">
    <source>
        <dbReference type="ARBA" id="ARBA00008520"/>
    </source>
</evidence>
<dbReference type="PANTHER" id="PTHR43649">
    <property type="entry name" value="ARABINOSE-BINDING PROTEIN-RELATED"/>
    <property type="match status" value="1"/>
</dbReference>
<dbReference type="Pfam" id="PF01547">
    <property type="entry name" value="SBP_bac_1"/>
    <property type="match status" value="1"/>
</dbReference>
<dbReference type="SUPFAM" id="SSF53850">
    <property type="entry name" value="Periplasmic binding protein-like II"/>
    <property type="match status" value="1"/>
</dbReference>
<keyword evidence="4" id="KW-0732">Signal</keyword>
<dbReference type="InterPro" id="IPR050490">
    <property type="entry name" value="Bact_solute-bd_prot1"/>
</dbReference>
<evidence type="ECO:0000256" key="3">
    <source>
        <dbReference type="ARBA" id="ARBA00022448"/>
    </source>
</evidence>
<dbReference type="Gene3D" id="3.40.190.10">
    <property type="entry name" value="Periplasmic binding protein-like II"/>
    <property type="match status" value="1"/>
</dbReference>
<evidence type="ECO:0000256" key="1">
    <source>
        <dbReference type="ARBA" id="ARBA00004196"/>
    </source>
</evidence>
<dbReference type="GO" id="GO:0030313">
    <property type="term" value="C:cell envelope"/>
    <property type="evidence" value="ECO:0007669"/>
    <property type="project" value="UniProtKB-SubCell"/>
</dbReference>
<dbReference type="InterPro" id="IPR006059">
    <property type="entry name" value="SBP"/>
</dbReference>
<organism evidence="5 6">
    <name type="scientific">Paenibacillus oceani</name>
    <dbReference type="NCBI Taxonomy" id="2772510"/>
    <lineage>
        <taxon>Bacteria</taxon>
        <taxon>Bacillati</taxon>
        <taxon>Bacillota</taxon>
        <taxon>Bacilli</taxon>
        <taxon>Bacillales</taxon>
        <taxon>Paenibacillaceae</taxon>
        <taxon>Paenibacillus</taxon>
    </lineage>
</organism>
<dbReference type="EMBL" id="JACXJA010000052">
    <property type="protein sequence ID" value="MBD2866086.1"/>
    <property type="molecule type" value="Genomic_DNA"/>
</dbReference>
<dbReference type="PANTHER" id="PTHR43649:SF31">
    <property type="entry name" value="SN-GLYCEROL-3-PHOSPHATE-BINDING PERIPLASMIC PROTEIN UGPB"/>
    <property type="match status" value="1"/>
</dbReference>
<sequence length="432" mass="48337">MITKMKHPYATPVLWTVLFAVALGGCGKQDSETEGQKTEIDTTPVVLRVLVQQPMSDEDAKALWIEPLAKQYPHITLELIRGKSVESLIAANETPDLIYTFNGNLPGYNLNDLLMDMTPLIEKHGIDLSRFEAPVMDSIRVTSKEGSITALPFTQQFNALYYNKSLFDRFGVDYPRDGMYWDETVELAKKLSRSDSGVQYHGLDIDDVVRVSRPFGVLTVDPVSEKASLDQDNWRKAFDLAREVYTIPNNFRPKNVGSRPLFLKEQTLAMMGTVNMLAIGLEEAMKNGLDWDLVQYPSYRELPNVATIVDAHIFAVTKTSKHKDQAIQALKVFTSDEVQMLSARKSGRLTVLRNAEVKQALGKDMPFLEGKNLEAAFKSKAIAAPAFSRFEGIGVGLTINSGMYDYIAGKDINTVIRETEEKINQQIASQKK</sequence>
<dbReference type="AlphaFoldDB" id="A0A927H2B8"/>
<evidence type="ECO:0000256" key="4">
    <source>
        <dbReference type="ARBA" id="ARBA00022729"/>
    </source>
</evidence>
<evidence type="ECO:0000313" key="5">
    <source>
        <dbReference type="EMBL" id="MBD2866086.1"/>
    </source>
</evidence>
<dbReference type="Proteomes" id="UP000639396">
    <property type="component" value="Unassembled WGS sequence"/>
</dbReference>
<comment type="similarity">
    <text evidence="2">Belongs to the bacterial solute-binding protein 1 family.</text>
</comment>
<name>A0A927H2B8_9BACL</name>
<gene>
    <name evidence="5" type="ORF">IDH45_29285</name>
</gene>